<name>A0A1X1YTX2_9MYCO</name>
<dbReference type="STRING" id="1108812.AWC16_01610"/>
<dbReference type="AlphaFoldDB" id="A0A1X1YTX2"/>
<dbReference type="InterPro" id="IPR023393">
    <property type="entry name" value="START-like_dom_sf"/>
</dbReference>
<proteinExistence type="predicted"/>
<dbReference type="SUPFAM" id="SSF55961">
    <property type="entry name" value="Bet v1-like"/>
    <property type="match status" value="1"/>
</dbReference>
<comment type="caution">
    <text evidence="1">The sequence shown here is derived from an EMBL/GenBank/DDBJ whole genome shotgun (WGS) entry which is preliminary data.</text>
</comment>
<protein>
    <submittedName>
        <fullName evidence="1">Polyketide cyclase</fullName>
    </submittedName>
</protein>
<dbReference type="CDD" id="cd07812">
    <property type="entry name" value="SRPBCC"/>
    <property type="match status" value="1"/>
</dbReference>
<evidence type="ECO:0000313" key="1">
    <source>
        <dbReference type="EMBL" id="ORW14522.1"/>
    </source>
</evidence>
<keyword evidence="2" id="KW-1185">Reference proteome</keyword>
<gene>
    <name evidence="1" type="ORF">AWC16_01610</name>
</gene>
<organism evidence="1 2">
    <name type="scientific">Mycolicibacter longobardus</name>
    <dbReference type="NCBI Taxonomy" id="1108812"/>
    <lineage>
        <taxon>Bacteria</taxon>
        <taxon>Bacillati</taxon>
        <taxon>Actinomycetota</taxon>
        <taxon>Actinomycetes</taxon>
        <taxon>Mycobacteriales</taxon>
        <taxon>Mycobacteriaceae</taxon>
        <taxon>Mycolicibacter</taxon>
    </lineage>
</organism>
<dbReference type="RefSeq" id="WP_308213328.1">
    <property type="nucleotide sequence ID" value="NZ_JACKVG010000012.1"/>
</dbReference>
<dbReference type="InterPro" id="IPR019587">
    <property type="entry name" value="Polyketide_cyclase/dehydratase"/>
</dbReference>
<dbReference type="Pfam" id="PF10604">
    <property type="entry name" value="Polyketide_cyc2"/>
    <property type="match status" value="1"/>
</dbReference>
<sequence>MRRPPGLPTRRPAPRRYRDAPIVQESAVIAADPRRVWELVTDVTLPARFSAELAAVEWIQGDSVAVGNRFRGRNNHAALGEWSTESVIVEVEDGRRWVWDVTGADGEPSASWAFEVEPVRDGTLVRQWGRMGPGRSGLSFAIDRMPEKEGRIIDNRLAEWREGLQANLRGIAEIYSAEIDSDPVG</sequence>
<evidence type="ECO:0000313" key="2">
    <source>
        <dbReference type="Proteomes" id="UP000193866"/>
    </source>
</evidence>
<dbReference type="Proteomes" id="UP000193866">
    <property type="component" value="Unassembled WGS sequence"/>
</dbReference>
<accession>A0A1X1YTX2</accession>
<reference evidence="1 2" key="1">
    <citation type="submission" date="2016-01" db="EMBL/GenBank/DDBJ databases">
        <title>The new phylogeny of the genus Mycobacterium.</title>
        <authorList>
            <person name="Tarcisio F."/>
            <person name="Conor M."/>
            <person name="Antonella G."/>
            <person name="Elisabetta G."/>
            <person name="Giulia F.S."/>
            <person name="Sara T."/>
            <person name="Anna F."/>
            <person name="Clotilde B."/>
            <person name="Roberto B."/>
            <person name="Veronica D.S."/>
            <person name="Fabio R."/>
            <person name="Monica P."/>
            <person name="Olivier J."/>
            <person name="Enrico T."/>
            <person name="Nicola S."/>
        </authorList>
    </citation>
    <scope>NUCLEOTIDE SEQUENCE [LARGE SCALE GENOMIC DNA]</scope>
    <source>
        <strain evidence="1 2">DSM 45394</strain>
    </source>
</reference>
<dbReference type="EMBL" id="LQPG01000002">
    <property type="protein sequence ID" value="ORW14522.1"/>
    <property type="molecule type" value="Genomic_DNA"/>
</dbReference>
<dbReference type="Gene3D" id="3.30.530.20">
    <property type="match status" value="1"/>
</dbReference>